<feature type="compositionally biased region" description="Acidic residues" evidence="1">
    <location>
        <begin position="77"/>
        <end position="100"/>
    </location>
</feature>
<name>A0AAD5RY39_9PEZI</name>
<feature type="compositionally biased region" description="Low complexity" evidence="1">
    <location>
        <begin position="43"/>
        <end position="59"/>
    </location>
</feature>
<sequence>MSDHSNDGDSMPSSSPVTSPPPPADHVTDDGVTDDGVTDWDDGWVARVSSRRPIFSRSPAPSPPPSSPPHNPSERVEDADDELSSDEDSSSSDGEEERWEDDGGHDGALEAETPFGPGNNASRYESSSSLEDDSEDSAPDRSARKA</sequence>
<reference evidence="2" key="1">
    <citation type="submission" date="2022-07" db="EMBL/GenBank/DDBJ databases">
        <title>Draft genome sequence of Zalerion maritima ATCC 34329, a (micro)plastics degrading marine fungus.</title>
        <authorList>
            <person name="Paco A."/>
            <person name="Goncalves M.F.M."/>
            <person name="Rocha-Santos T.A.P."/>
            <person name="Alves A."/>
        </authorList>
    </citation>
    <scope>NUCLEOTIDE SEQUENCE</scope>
    <source>
        <strain evidence="2">ATCC 34329</strain>
    </source>
</reference>
<dbReference type="Proteomes" id="UP001201980">
    <property type="component" value="Unassembled WGS sequence"/>
</dbReference>
<dbReference type="AlphaFoldDB" id="A0AAD5RY39"/>
<keyword evidence="3" id="KW-1185">Reference proteome</keyword>
<feature type="compositionally biased region" description="Acidic residues" evidence="1">
    <location>
        <begin position="31"/>
        <end position="42"/>
    </location>
</feature>
<protein>
    <submittedName>
        <fullName evidence="2">Uncharacterized protein</fullName>
    </submittedName>
</protein>
<accession>A0AAD5RY39</accession>
<evidence type="ECO:0000313" key="3">
    <source>
        <dbReference type="Proteomes" id="UP001201980"/>
    </source>
</evidence>
<comment type="caution">
    <text evidence="2">The sequence shown here is derived from an EMBL/GenBank/DDBJ whole genome shotgun (WGS) entry which is preliminary data.</text>
</comment>
<organism evidence="2 3">
    <name type="scientific">Zalerion maritima</name>
    <dbReference type="NCBI Taxonomy" id="339359"/>
    <lineage>
        <taxon>Eukaryota</taxon>
        <taxon>Fungi</taxon>
        <taxon>Dikarya</taxon>
        <taxon>Ascomycota</taxon>
        <taxon>Pezizomycotina</taxon>
        <taxon>Sordariomycetes</taxon>
        <taxon>Lulworthiomycetidae</taxon>
        <taxon>Lulworthiales</taxon>
        <taxon>Lulworthiaceae</taxon>
        <taxon>Zalerion</taxon>
    </lineage>
</organism>
<proteinExistence type="predicted"/>
<gene>
    <name evidence="2" type="ORF">MKZ38_010797</name>
</gene>
<feature type="compositionally biased region" description="Pro residues" evidence="1">
    <location>
        <begin position="60"/>
        <end position="71"/>
    </location>
</feature>
<evidence type="ECO:0000313" key="2">
    <source>
        <dbReference type="EMBL" id="KAJ2906806.1"/>
    </source>
</evidence>
<evidence type="ECO:0000256" key="1">
    <source>
        <dbReference type="SAM" id="MobiDB-lite"/>
    </source>
</evidence>
<dbReference type="EMBL" id="JAKWBI020000009">
    <property type="protein sequence ID" value="KAJ2906806.1"/>
    <property type="molecule type" value="Genomic_DNA"/>
</dbReference>
<feature type="region of interest" description="Disordered" evidence="1">
    <location>
        <begin position="1"/>
        <end position="146"/>
    </location>
</feature>